<comment type="caution">
    <text evidence="4">The sequence shown here is derived from an EMBL/GenBank/DDBJ whole genome shotgun (WGS) entry which is preliminary data.</text>
</comment>
<dbReference type="CDD" id="cd00093">
    <property type="entry name" value="HTH_XRE"/>
    <property type="match status" value="1"/>
</dbReference>
<feature type="coiled-coil region" evidence="2">
    <location>
        <begin position="295"/>
        <end position="322"/>
    </location>
</feature>
<sequence length="379" mass="44394">MAKNFMESIGNNIKKIRKQLGLTQEELAMHVGVTPQAVSRWENGTGMPDISLVVPLAKTLRVSTDSLFGINEEKYDSQIYINLKRNIEKIEADAESNEEAALTKCQFMLKKVYEDPDNYIYSVYFVEQVANLSRFVHYNHFAEDKWSEFRELAIKYGSNAIRFTDDREWNERAHFALAWIYIHDGNYAYAREHIEQLPTIKSNRLQESILAQITLFENGFEEMSKVLTVNLQNFVRAINKENLYAVQSFAWGNPKKAVEHGKYSLSLMETFCQKKEMKSYCRGFMRDIYKFIIFAEIRLDNIDEAKKYLDELKEQMKSMYEYHQEILASETERAKYNDRAIGYMESYTKEFMAQQLQEIIDFVIGCNMDNNGQKFANAL</sequence>
<evidence type="ECO:0000256" key="2">
    <source>
        <dbReference type="SAM" id="Coils"/>
    </source>
</evidence>
<dbReference type="PROSITE" id="PS50943">
    <property type="entry name" value="HTH_CROC1"/>
    <property type="match status" value="1"/>
</dbReference>
<protein>
    <submittedName>
        <fullName evidence="4">Helix-turn-helix domain-containing protein</fullName>
    </submittedName>
</protein>
<gene>
    <name evidence="4" type="ORF">N5B56_05370</name>
</gene>
<evidence type="ECO:0000259" key="3">
    <source>
        <dbReference type="PROSITE" id="PS50943"/>
    </source>
</evidence>
<evidence type="ECO:0000256" key="1">
    <source>
        <dbReference type="ARBA" id="ARBA00023125"/>
    </source>
</evidence>
<evidence type="ECO:0000313" key="4">
    <source>
        <dbReference type="EMBL" id="MCT7398515.1"/>
    </source>
</evidence>
<feature type="domain" description="HTH cro/C1-type" evidence="3">
    <location>
        <begin position="13"/>
        <end position="67"/>
    </location>
</feature>
<dbReference type="Pfam" id="PF01381">
    <property type="entry name" value="HTH_3"/>
    <property type="match status" value="1"/>
</dbReference>
<dbReference type="InterPro" id="IPR010982">
    <property type="entry name" value="Lambda_DNA-bd_dom_sf"/>
</dbReference>
<dbReference type="Gene3D" id="1.10.260.40">
    <property type="entry name" value="lambda repressor-like DNA-binding domains"/>
    <property type="match status" value="1"/>
</dbReference>
<keyword evidence="1" id="KW-0238">DNA-binding</keyword>
<dbReference type="SUPFAM" id="SSF47413">
    <property type="entry name" value="lambda repressor-like DNA-binding domains"/>
    <property type="match status" value="1"/>
</dbReference>
<dbReference type="PANTHER" id="PTHR46558:SF11">
    <property type="entry name" value="HTH-TYPE TRANSCRIPTIONAL REGULATOR XRE"/>
    <property type="match status" value="1"/>
</dbReference>
<dbReference type="EMBL" id="JAODBU010000004">
    <property type="protein sequence ID" value="MCT7398515.1"/>
    <property type="molecule type" value="Genomic_DNA"/>
</dbReference>
<proteinExistence type="predicted"/>
<dbReference type="SMART" id="SM00530">
    <property type="entry name" value="HTH_XRE"/>
    <property type="match status" value="1"/>
</dbReference>
<dbReference type="Proteomes" id="UP001431199">
    <property type="component" value="Unassembled WGS sequence"/>
</dbReference>
<keyword evidence="5" id="KW-1185">Reference proteome</keyword>
<keyword evidence="2" id="KW-0175">Coiled coil</keyword>
<reference evidence="4" key="1">
    <citation type="submission" date="2022-09" db="EMBL/GenBank/DDBJ databases">
        <title>Eubacterium sp. LFL-14 isolated from human feces.</title>
        <authorList>
            <person name="Liu F."/>
        </authorList>
    </citation>
    <scope>NUCLEOTIDE SEQUENCE</scope>
    <source>
        <strain evidence="4">LFL-14</strain>
    </source>
</reference>
<dbReference type="RefSeq" id="WP_260978524.1">
    <property type="nucleotide sequence ID" value="NZ_JAODBU010000004.1"/>
</dbReference>
<accession>A0ABT2LZ04</accession>
<dbReference type="InterPro" id="IPR001387">
    <property type="entry name" value="Cro/C1-type_HTH"/>
</dbReference>
<organism evidence="4 5">
    <name type="scientific">Eubacterium album</name>
    <dbReference type="NCBI Taxonomy" id="2978477"/>
    <lineage>
        <taxon>Bacteria</taxon>
        <taxon>Bacillati</taxon>
        <taxon>Bacillota</taxon>
        <taxon>Clostridia</taxon>
        <taxon>Eubacteriales</taxon>
        <taxon>Eubacteriaceae</taxon>
        <taxon>Eubacterium</taxon>
    </lineage>
</organism>
<evidence type="ECO:0000313" key="5">
    <source>
        <dbReference type="Proteomes" id="UP001431199"/>
    </source>
</evidence>
<dbReference type="PANTHER" id="PTHR46558">
    <property type="entry name" value="TRACRIPTIONAL REGULATORY PROTEIN-RELATED-RELATED"/>
    <property type="match status" value="1"/>
</dbReference>
<name>A0ABT2LZ04_9FIRM</name>